<dbReference type="InterPro" id="IPR007037">
    <property type="entry name" value="SIP_rossman_dom"/>
</dbReference>
<dbReference type="Gene3D" id="3.40.50.80">
    <property type="entry name" value="Nucleotide-binding domain of ferredoxin-NADP reductase (FNR) module"/>
    <property type="match status" value="1"/>
</dbReference>
<dbReference type="InterPro" id="IPR017938">
    <property type="entry name" value="Riboflavin_synthase-like_b-brl"/>
</dbReference>
<dbReference type="GO" id="GO:0016491">
    <property type="term" value="F:oxidoreductase activity"/>
    <property type="evidence" value="ECO:0007669"/>
    <property type="project" value="InterPro"/>
</dbReference>
<dbReference type="PROSITE" id="PS51384">
    <property type="entry name" value="FAD_FR"/>
    <property type="match status" value="1"/>
</dbReference>
<sequence>MGRGLSGLVLSALGAKTHKVTVLDKQPHGEHMLRIHFHSDTLLEPVEAPGDWLRMWFPDDRGKLYQRGYTMINPDYSEGTFDVDILQHDPPGPAVRWARRCEAGEVIEATRYSGKVFSLIQPQPAGYLFLGDMTSLPAIRDLVAAIPEEVPVVVRLVDRAGDEGGGATTPAIRENLDFAWIPELPEGRTFLPTLEAGDFSGWYAWVAAETVETRLAKTALSREHLVSGPLLHSQAYWIRGRAMGTEK</sequence>
<keyword evidence="2" id="KW-0547">Nucleotide-binding</keyword>
<dbReference type="InterPro" id="IPR013113">
    <property type="entry name" value="SIP_FAD-bd"/>
</dbReference>
<dbReference type="Proteomes" id="UP000199065">
    <property type="component" value="Unassembled WGS sequence"/>
</dbReference>
<feature type="domain" description="FAD-binding FR-type" evidence="1">
    <location>
        <begin position="15"/>
        <end position="131"/>
    </location>
</feature>
<dbReference type="InterPro" id="IPR039374">
    <property type="entry name" value="SIP_fam"/>
</dbReference>
<dbReference type="CDD" id="cd06193">
    <property type="entry name" value="siderophore_interacting"/>
    <property type="match status" value="1"/>
</dbReference>
<dbReference type="STRING" id="185761.SAMN05660282_01213"/>
<evidence type="ECO:0000313" key="3">
    <source>
        <dbReference type="Proteomes" id="UP000199065"/>
    </source>
</evidence>
<dbReference type="AlphaFoldDB" id="A0A1I2SRF8"/>
<keyword evidence="3" id="KW-1185">Reference proteome</keyword>
<dbReference type="RefSeq" id="WP_092285470.1">
    <property type="nucleotide sequence ID" value="NZ_FOPJ01000006.1"/>
</dbReference>
<dbReference type="InterPro" id="IPR039261">
    <property type="entry name" value="FNR_nucleotide-bd"/>
</dbReference>
<evidence type="ECO:0000313" key="2">
    <source>
        <dbReference type="EMBL" id="SFG55425.1"/>
    </source>
</evidence>
<dbReference type="OrthoDB" id="3291337at2"/>
<evidence type="ECO:0000259" key="1">
    <source>
        <dbReference type="PROSITE" id="PS51384"/>
    </source>
</evidence>
<name>A0A1I2SRF8_9CORY</name>
<dbReference type="Gene3D" id="2.40.30.10">
    <property type="entry name" value="Translation factors"/>
    <property type="match status" value="1"/>
</dbReference>
<organism evidence="2 3">
    <name type="scientific">Corynebacterium spheniscorum</name>
    <dbReference type="NCBI Taxonomy" id="185761"/>
    <lineage>
        <taxon>Bacteria</taxon>
        <taxon>Bacillati</taxon>
        <taxon>Actinomycetota</taxon>
        <taxon>Actinomycetes</taxon>
        <taxon>Mycobacteriales</taxon>
        <taxon>Corynebacteriaceae</taxon>
        <taxon>Corynebacterium</taxon>
    </lineage>
</organism>
<dbReference type="Pfam" id="PF04954">
    <property type="entry name" value="SIP"/>
    <property type="match status" value="1"/>
</dbReference>
<protein>
    <submittedName>
        <fullName evidence="2">ATP-binding cassette, subfamily B, IrtA</fullName>
    </submittedName>
</protein>
<dbReference type="Pfam" id="PF08021">
    <property type="entry name" value="FAD_binding_9"/>
    <property type="match status" value="1"/>
</dbReference>
<dbReference type="GO" id="GO:0005524">
    <property type="term" value="F:ATP binding"/>
    <property type="evidence" value="ECO:0007669"/>
    <property type="project" value="UniProtKB-KW"/>
</dbReference>
<dbReference type="PANTHER" id="PTHR30157">
    <property type="entry name" value="FERRIC REDUCTASE, NADPH-DEPENDENT"/>
    <property type="match status" value="1"/>
</dbReference>
<keyword evidence="2" id="KW-0067">ATP-binding</keyword>
<accession>A0A1I2SRF8</accession>
<dbReference type="SUPFAM" id="SSF63380">
    <property type="entry name" value="Riboflavin synthase domain-like"/>
    <property type="match status" value="1"/>
</dbReference>
<proteinExistence type="predicted"/>
<dbReference type="InterPro" id="IPR017927">
    <property type="entry name" value="FAD-bd_FR_type"/>
</dbReference>
<dbReference type="EMBL" id="FOPJ01000006">
    <property type="protein sequence ID" value="SFG55425.1"/>
    <property type="molecule type" value="Genomic_DNA"/>
</dbReference>
<reference evidence="2 3" key="1">
    <citation type="submission" date="2016-10" db="EMBL/GenBank/DDBJ databases">
        <authorList>
            <person name="de Groot N.N."/>
        </authorList>
    </citation>
    <scope>NUCLEOTIDE SEQUENCE [LARGE SCALE GENOMIC DNA]</scope>
    <source>
        <strain>J11</strain>
        <strain evidence="3">PG 39</strain>
    </source>
</reference>
<gene>
    <name evidence="2" type="ORF">SAMN05660282_01213</name>
</gene>
<dbReference type="PANTHER" id="PTHR30157:SF0">
    <property type="entry name" value="NADPH-DEPENDENT FERRIC-CHELATE REDUCTASE"/>
    <property type="match status" value="1"/>
</dbReference>